<reference evidence="2" key="1">
    <citation type="submission" date="2016-06" db="EMBL/GenBank/DDBJ databases">
        <title>Parallel loss of symbiosis genes in relatives of nitrogen-fixing non-legume Parasponia.</title>
        <authorList>
            <person name="Van Velzen R."/>
            <person name="Holmer R."/>
            <person name="Bu F."/>
            <person name="Rutten L."/>
            <person name="Van Zeijl A."/>
            <person name="Liu W."/>
            <person name="Santuari L."/>
            <person name="Cao Q."/>
            <person name="Sharma T."/>
            <person name="Shen D."/>
            <person name="Roswanjaya Y."/>
            <person name="Wardhani T."/>
            <person name="Kalhor M.S."/>
            <person name="Jansen J."/>
            <person name="Van den Hoogen J."/>
            <person name="Gungor B."/>
            <person name="Hartog M."/>
            <person name="Hontelez J."/>
            <person name="Verver J."/>
            <person name="Yang W.-C."/>
            <person name="Schijlen E."/>
            <person name="Repin R."/>
            <person name="Schilthuizen M."/>
            <person name="Schranz E."/>
            <person name="Heidstra R."/>
            <person name="Miyata K."/>
            <person name="Fedorova E."/>
            <person name="Kohlen W."/>
            <person name="Bisseling T."/>
            <person name="Smit S."/>
            <person name="Geurts R."/>
        </authorList>
    </citation>
    <scope>NUCLEOTIDE SEQUENCE [LARGE SCALE GENOMIC DNA]</scope>
    <source>
        <strain evidence="2">cv. WU1-14</strain>
    </source>
</reference>
<dbReference type="AlphaFoldDB" id="A0A2P5CTL7"/>
<evidence type="ECO:0000313" key="2">
    <source>
        <dbReference type="Proteomes" id="UP000237105"/>
    </source>
</evidence>
<dbReference type="EMBL" id="JXTB01000096">
    <property type="protein sequence ID" value="PON64385.1"/>
    <property type="molecule type" value="Genomic_DNA"/>
</dbReference>
<name>A0A2P5CTL7_PARAD</name>
<accession>A0A2P5CTL7</accession>
<protein>
    <submittedName>
        <fullName evidence="1">Uncharacterized protein</fullName>
    </submittedName>
</protein>
<evidence type="ECO:0000313" key="1">
    <source>
        <dbReference type="EMBL" id="PON64385.1"/>
    </source>
</evidence>
<sequence length="109" mass="12950">MFSKCQVQKNCIRKLGLRKNLQDYFYFRNFNKNSNSTSQSLFHFKIVKVFSYTCVIYLCYKKEGKKDFETQLSLVLEVKFVTIIPNICFKCLNPNQPFYLLSSRQGDQC</sequence>
<gene>
    <name evidence="1" type="ORF">PanWU01x14_124540</name>
</gene>
<organism evidence="1 2">
    <name type="scientific">Parasponia andersonii</name>
    <name type="common">Sponia andersonii</name>
    <dbReference type="NCBI Taxonomy" id="3476"/>
    <lineage>
        <taxon>Eukaryota</taxon>
        <taxon>Viridiplantae</taxon>
        <taxon>Streptophyta</taxon>
        <taxon>Embryophyta</taxon>
        <taxon>Tracheophyta</taxon>
        <taxon>Spermatophyta</taxon>
        <taxon>Magnoliopsida</taxon>
        <taxon>eudicotyledons</taxon>
        <taxon>Gunneridae</taxon>
        <taxon>Pentapetalae</taxon>
        <taxon>rosids</taxon>
        <taxon>fabids</taxon>
        <taxon>Rosales</taxon>
        <taxon>Cannabaceae</taxon>
        <taxon>Parasponia</taxon>
    </lineage>
</organism>
<comment type="caution">
    <text evidence="1">The sequence shown here is derived from an EMBL/GenBank/DDBJ whole genome shotgun (WGS) entry which is preliminary data.</text>
</comment>
<dbReference type="OrthoDB" id="10562145at2759"/>
<proteinExistence type="predicted"/>
<dbReference type="Proteomes" id="UP000237105">
    <property type="component" value="Unassembled WGS sequence"/>
</dbReference>
<keyword evidence="2" id="KW-1185">Reference proteome</keyword>